<dbReference type="SMART" id="SM01411">
    <property type="entry name" value="Ephrin_rec_like"/>
    <property type="match status" value="1"/>
</dbReference>
<feature type="domain" description="Glycosyl hydrolase family 81 N-terminal" evidence="10">
    <location>
        <begin position="1175"/>
        <end position="1496"/>
    </location>
</feature>
<keyword evidence="5" id="KW-0119">Carbohydrate metabolism</keyword>
<evidence type="ECO:0000259" key="11">
    <source>
        <dbReference type="Pfam" id="PF10283"/>
    </source>
</evidence>
<dbReference type="Proteomes" id="UP000649617">
    <property type="component" value="Unassembled WGS sequence"/>
</dbReference>
<feature type="region of interest" description="Disordered" evidence="9">
    <location>
        <begin position="727"/>
        <end position="752"/>
    </location>
</feature>
<comment type="similarity">
    <text evidence="2">Belongs to the glycosyl hydrolase 81 family.</text>
</comment>
<keyword evidence="6" id="KW-0326">Glycosidase</keyword>
<evidence type="ECO:0000256" key="7">
    <source>
        <dbReference type="ARBA" id="ARBA00023316"/>
    </source>
</evidence>
<evidence type="ECO:0000256" key="2">
    <source>
        <dbReference type="ARBA" id="ARBA00010730"/>
    </source>
</evidence>
<dbReference type="SUPFAM" id="SSF101478">
    <property type="entry name" value="ADP-ribosylglycohydrolase"/>
    <property type="match status" value="1"/>
</dbReference>
<dbReference type="InterPro" id="IPR005200">
    <property type="entry name" value="Endo-beta-glucanase"/>
</dbReference>
<gene>
    <name evidence="13" type="ORF">SPIL2461_LOCUS4464</name>
</gene>
<dbReference type="InterPro" id="IPR036705">
    <property type="entry name" value="Ribosyl_crysJ1_sf"/>
</dbReference>
<evidence type="ECO:0000256" key="1">
    <source>
        <dbReference type="ARBA" id="ARBA00000382"/>
    </source>
</evidence>
<dbReference type="Pfam" id="PF17652">
    <property type="entry name" value="Glyco_hydro81C"/>
    <property type="match status" value="1"/>
</dbReference>
<evidence type="ECO:0000259" key="10">
    <source>
        <dbReference type="Pfam" id="PF03639"/>
    </source>
</evidence>
<feature type="compositionally biased region" description="Basic and acidic residues" evidence="9">
    <location>
        <begin position="1069"/>
        <end position="1085"/>
    </location>
</feature>
<feature type="region of interest" description="Disordered" evidence="9">
    <location>
        <begin position="828"/>
        <end position="849"/>
    </location>
</feature>
<dbReference type="Gene3D" id="1.10.4080.10">
    <property type="entry name" value="ADP-ribosylation/Crystallin J1"/>
    <property type="match status" value="1"/>
</dbReference>
<feature type="domain" description="Glycosyl hydrolase family 81 C-terminal" evidence="12">
    <location>
        <begin position="1540"/>
        <end position="1881"/>
    </location>
</feature>
<dbReference type="InterPro" id="IPR019406">
    <property type="entry name" value="APLF_PBZ"/>
</dbReference>
<dbReference type="GO" id="GO:0000272">
    <property type="term" value="P:polysaccharide catabolic process"/>
    <property type="evidence" value="ECO:0007669"/>
    <property type="project" value="UniProtKB-KW"/>
</dbReference>
<keyword evidence="4" id="KW-0378">Hydrolase</keyword>
<comment type="catalytic activity">
    <reaction evidence="1">
        <text>Hydrolysis of (1-&gt;3)-beta-D-glucosidic linkages in (1-&gt;3)-beta-D-glucans.</text>
        <dbReference type="EC" id="3.2.1.39"/>
    </reaction>
</comment>
<dbReference type="SUPFAM" id="SSF57184">
    <property type="entry name" value="Growth factor receptor domain"/>
    <property type="match status" value="1"/>
</dbReference>
<keyword evidence="8" id="KW-0624">Polysaccharide degradation</keyword>
<evidence type="ECO:0000259" key="12">
    <source>
        <dbReference type="Pfam" id="PF17652"/>
    </source>
</evidence>
<dbReference type="InterPro" id="IPR040451">
    <property type="entry name" value="GH81_N"/>
</dbReference>
<dbReference type="GO" id="GO:0052861">
    <property type="term" value="F:endo-1,3(4)-beta-glucanase activity"/>
    <property type="evidence" value="ECO:0007669"/>
    <property type="project" value="InterPro"/>
</dbReference>
<accession>A0A812LI39</accession>
<dbReference type="InterPro" id="IPR005502">
    <property type="entry name" value="Ribosyl_crysJ1"/>
</dbReference>
<dbReference type="Gene3D" id="2.70.98.30">
    <property type="entry name" value="Golgi alpha-mannosidase II, domain 4"/>
    <property type="match status" value="1"/>
</dbReference>
<dbReference type="EC" id="3.2.1.39" evidence="3"/>
<dbReference type="GO" id="GO:0042973">
    <property type="term" value="F:glucan endo-1,3-beta-D-glucosidase activity"/>
    <property type="evidence" value="ECO:0007669"/>
    <property type="project" value="UniProtKB-EC"/>
</dbReference>
<dbReference type="Pfam" id="PF10283">
    <property type="entry name" value="zf-CCHH"/>
    <property type="match status" value="1"/>
</dbReference>
<evidence type="ECO:0000256" key="5">
    <source>
        <dbReference type="ARBA" id="ARBA00023277"/>
    </source>
</evidence>
<reference evidence="13" key="1">
    <citation type="submission" date="2021-02" db="EMBL/GenBank/DDBJ databases">
        <authorList>
            <person name="Dougan E. K."/>
            <person name="Rhodes N."/>
            <person name="Thang M."/>
            <person name="Chan C."/>
        </authorList>
    </citation>
    <scope>NUCLEOTIDE SEQUENCE</scope>
</reference>
<dbReference type="Pfam" id="PF03747">
    <property type="entry name" value="ADP_ribosyl_GH"/>
    <property type="match status" value="1"/>
</dbReference>
<evidence type="ECO:0000256" key="3">
    <source>
        <dbReference type="ARBA" id="ARBA00012780"/>
    </source>
</evidence>
<feature type="compositionally biased region" description="Basic and acidic residues" evidence="9">
    <location>
        <begin position="828"/>
        <end position="841"/>
    </location>
</feature>
<dbReference type="Gene3D" id="1.20.5.420">
    <property type="entry name" value="Immunoglobulin FC, subunit C"/>
    <property type="match status" value="1"/>
</dbReference>
<dbReference type="PROSITE" id="PS52008">
    <property type="entry name" value="GH81"/>
    <property type="match status" value="1"/>
</dbReference>
<feature type="domain" description="PBZ-type" evidence="11">
    <location>
        <begin position="505"/>
        <end position="530"/>
    </location>
</feature>
<keyword evidence="7" id="KW-0961">Cell wall biogenesis/degradation</keyword>
<dbReference type="PANTHER" id="PTHR31983">
    <property type="entry name" value="ENDO-1,3(4)-BETA-GLUCANASE 1"/>
    <property type="match status" value="1"/>
</dbReference>
<comment type="caution">
    <text evidence="13">The sequence shown here is derived from an EMBL/GenBank/DDBJ whole genome shotgun (WGS) entry which is preliminary data.</text>
</comment>
<feature type="compositionally biased region" description="Acidic residues" evidence="9">
    <location>
        <begin position="946"/>
        <end position="955"/>
    </location>
</feature>
<keyword evidence="14" id="KW-1185">Reference proteome</keyword>
<proteinExistence type="inferred from homology"/>
<dbReference type="InterPro" id="IPR040720">
    <property type="entry name" value="GH81_C"/>
</dbReference>
<evidence type="ECO:0000256" key="8">
    <source>
        <dbReference type="ARBA" id="ARBA00023326"/>
    </source>
</evidence>
<dbReference type="Pfam" id="PF03639">
    <property type="entry name" value="Glyco_hydro_81"/>
    <property type="match status" value="1"/>
</dbReference>
<evidence type="ECO:0000256" key="9">
    <source>
        <dbReference type="SAM" id="MobiDB-lite"/>
    </source>
</evidence>
<feature type="compositionally biased region" description="Basic and acidic residues" evidence="9">
    <location>
        <begin position="1042"/>
        <end position="1051"/>
    </location>
</feature>
<dbReference type="GO" id="GO:0071555">
    <property type="term" value="P:cell wall organization"/>
    <property type="evidence" value="ECO:0007669"/>
    <property type="project" value="UniProtKB-KW"/>
</dbReference>
<dbReference type="Gene3D" id="2.10.50.10">
    <property type="entry name" value="Tumor Necrosis Factor Receptor, subunit A, domain 2"/>
    <property type="match status" value="1"/>
</dbReference>
<dbReference type="EMBL" id="CAJNIZ010005891">
    <property type="protein sequence ID" value="CAE7245485.1"/>
    <property type="molecule type" value="Genomic_DNA"/>
</dbReference>
<organism evidence="13 14">
    <name type="scientific">Symbiodinium pilosum</name>
    <name type="common">Dinoflagellate</name>
    <dbReference type="NCBI Taxonomy" id="2952"/>
    <lineage>
        <taxon>Eukaryota</taxon>
        <taxon>Sar</taxon>
        <taxon>Alveolata</taxon>
        <taxon>Dinophyceae</taxon>
        <taxon>Suessiales</taxon>
        <taxon>Symbiodiniaceae</taxon>
        <taxon>Symbiodinium</taxon>
    </lineage>
</organism>
<feature type="region of interest" description="Disordered" evidence="9">
    <location>
        <begin position="590"/>
        <end position="609"/>
    </location>
</feature>
<dbReference type="OrthoDB" id="438191at2759"/>
<evidence type="ECO:0000256" key="4">
    <source>
        <dbReference type="ARBA" id="ARBA00022801"/>
    </source>
</evidence>
<feature type="region of interest" description="Disordered" evidence="9">
    <location>
        <begin position="943"/>
        <end position="962"/>
    </location>
</feature>
<dbReference type="PANTHER" id="PTHR31983:SF0">
    <property type="entry name" value="GLUCAN ENDO-1,3-BETA-D-GLUCOSIDASE 2"/>
    <property type="match status" value="1"/>
</dbReference>
<protein>
    <recommendedName>
        <fullName evidence="3">glucan endo-1,3-beta-D-glucosidase</fullName>
        <ecNumber evidence="3">3.2.1.39</ecNumber>
    </recommendedName>
</protein>
<evidence type="ECO:0000256" key="6">
    <source>
        <dbReference type="ARBA" id="ARBA00023295"/>
    </source>
</evidence>
<feature type="compositionally biased region" description="Basic and acidic residues" evidence="9">
    <location>
        <begin position="596"/>
        <end position="609"/>
    </location>
</feature>
<evidence type="ECO:0000313" key="14">
    <source>
        <dbReference type="Proteomes" id="UP000649617"/>
    </source>
</evidence>
<sequence length="1999" mass="221755">MGNSSPRSPPELEFGSSEPALQDLLQECLKLKPQQKSALMGLLGTAIGDAVGLPFELHSRARNREQLAKQQRASSEPVATFWSDVMPFLSLGLSQAEGTPFYRSFSDDTVCTDLKMHAIAKVVWTCGIAKVPENRLFEALMQEYLAWAHGAGGQLFQGYGGHTKDLLKPTRGNRLGQLKIELYQPDSDYWPTDDFLRFAQEHCKGDYPGGVPSFGNGAVMSMTPQVLFQMAGAGRAAQILSCTHSEVSATVAADMLSELLSAVHQQKLRSSKDIGRFLLQSHAWKQGLKRLDQLPDKYVYPCAAFREFLESGDCKADTANSFLHTLITKGNVPPSESELVTHPGPFGYFGEMLRIAANFDDDAAQGRLVVEGRPDILVRFSQRGLNTTMMAIWCSVGARTCIDWLQRMLYLGGDTDTIGAVAGQVACPFLELHDVIDAYRQAVALDGMNGQTVAVTSAAARRFFYRSLLFVRASWSQLLQSPRLIDAKYDGLTTSDGMRLSGHRRTSCRFGGKCYDRKRQHRSQYSHPGDDDWQRLPCRYDIRCRDRGNAGHLLEFSHPGDHDWEALAVATNMSHALCVVLQGYRYGTDGSGGKISSDKRQEPNSERRPWMEVSEAVDRWVYPIWVKTHLDRDNFEHRFGEELSCSGHTTPLGVQMTQLVQEQFEKLARASSGRHAPPVSTSGGKEADWLVHIFGYEPLDPDVDRADQLLCLSPGQLPRLPMSLVPVEKKNGGRPPWTARGSAANGGRPPSTATGSSVIFSAFLGASCLLESWFCSAPNLPQEARETDVDIRPCNEDMAMEVLELDEEEFEQSRTKGIEVAVRFEEDLQATPERHHGEAPADSKTASSRKSQIQGWHLRLVQFDLSQRQEVQMLLLVDGLYPWESFGERSFIDGDVEVELYEGTLDSEHYEATHGKPVDVEEAHLEAAASGYADRTWWSLKSVEGSDSDDEEEITGSEQASMVMDSARRPATFFAETDVQRWRRLQGCELARDQDVLADGSTNVMQILDRRQQREREAAGGIRGVDIVDAEDAEFATMDGTVTRHEPNDKDSDSEDDGTTLHAVLGSDPDDRDKEQEEAQRKLDAASHGVMSWIRQTLRAWESQLTERASVEAGPWMSIAVLIANSCTSTIAVATSAFAHLHVLLAGLTLQNCPELIVTVCAELLARLKPVNTAMHGPKNTNKFWANWIVSDPTTGNGAMHAIYPMPYVLKLGSSNELQASHNVEPKVWYQDGMLKNRDGSRIELYQTPFVGEFALGASQTSGTSSSFEIAKEGLFGVHVNVKRPDGEVVMMYPIYSGMAYVSARYHAATPNVTTERTSFGNLRPFNNLLKIRDGIWSVTTGHHPTSTPAQLRLYALNANMDFVDSSFELRMGCQGRCLFMNKPLDGWMRVAHVLSSYDVDVLDAHAAAIVIGCDLQVKSGGLVRYRFESAKARSQPRLLHWAYAHHVKMLQEGIELAGLTASQAPTKGLMQGIIGDDWLLKAPLTDKMASLGFLPDTNLTDHRRRVLVNETRDALRWLNQPLHETNAADPPNWRHSMFKSDFYFSGKGFQKVGMVCLLAEELLTKQELETCAGWLATGFECMLNLSKGEPTSRSCVGAPVGLYYDLVWGGLPSRVGYNQPSHANPVLHCLLADFGNSCYNDHHYHFGYFVVSAAILVKLQPEWKRNPDFLDFVNGLIRDTSNPSADDPFFPRFRSFDWFDLHSWSRGLAPNPDGKDEESTSEELNLHYGIYLWGRETGNELLRELGSTMLALATATVQEFFLMGQNNPHHPEDYARNRAPGMLLQNKAHYATYFGSKFEYIHGIQMLPLSPALQVARTPAFAQLEWTEILCHLPLSAADPWTSVLLTGGLAMFDATGAFEMLAQMRQESMDDGLTRAWALFWASAQPQRHMPWTCGKPPLHSPRACSRGQYRDGVQCIPCPPGTWNDALNQTGFTACKQCEAGRFGSQAGLTSGNACTPCPPGTWSAAVGAQLSSVCIPCSRDPNAHPSCATRTQHMR</sequence>
<name>A0A812LI39_SYMPI</name>
<evidence type="ECO:0000313" key="13">
    <source>
        <dbReference type="EMBL" id="CAE7245485.1"/>
    </source>
</evidence>
<dbReference type="InterPro" id="IPR009030">
    <property type="entry name" value="Growth_fac_rcpt_cys_sf"/>
</dbReference>
<feature type="region of interest" description="Disordered" evidence="9">
    <location>
        <begin position="1037"/>
        <end position="1085"/>
    </location>
</feature>